<dbReference type="PANTHER" id="PTHR33112:SF10">
    <property type="entry name" value="TOL"/>
    <property type="match status" value="1"/>
</dbReference>
<dbReference type="OrthoDB" id="3758096at2759"/>
<dbReference type="InterPro" id="IPR010730">
    <property type="entry name" value="HET"/>
</dbReference>
<protein>
    <submittedName>
        <fullName evidence="2">Heterokaryon incompatibility protein-domain-containing protein</fullName>
    </submittedName>
</protein>
<evidence type="ECO:0000259" key="1">
    <source>
        <dbReference type="Pfam" id="PF06985"/>
    </source>
</evidence>
<dbReference type="EMBL" id="MCFA01000098">
    <property type="protein sequence ID" value="ORY08584.1"/>
    <property type="molecule type" value="Genomic_DNA"/>
</dbReference>
<accession>A0A1Y1ZEI4</accession>
<comment type="caution">
    <text evidence="2">The sequence shown here is derived from an EMBL/GenBank/DDBJ whole genome shotgun (WGS) entry which is preliminary data.</text>
</comment>
<evidence type="ECO:0000313" key="3">
    <source>
        <dbReference type="Proteomes" id="UP000193144"/>
    </source>
</evidence>
<dbReference type="Proteomes" id="UP000193144">
    <property type="component" value="Unassembled WGS sequence"/>
</dbReference>
<evidence type="ECO:0000313" key="2">
    <source>
        <dbReference type="EMBL" id="ORY08584.1"/>
    </source>
</evidence>
<proteinExistence type="predicted"/>
<gene>
    <name evidence="2" type="ORF">BCR34DRAFT_391834</name>
</gene>
<reference evidence="2 3" key="1">
    <citation type="submission" date="2016-07" db="EMBL/GenBank/DDBJ databases">
        <title>Pervasive Adenine N6-methylation of Active Genes in Fungi.</title>
        <authorList>
            <consortium name="DOE Joint Genome Institute"/>
            <person name="Mondo S.J."/>
            <person name="Dannebaum R.O."/>
            <person name="Kuo R.C."/>
            <person name="Labutti K."/>
            <person name="Haridas S."/>
            <person name="Kuo A."/>
            <person name="Salamov A."/>
            <person name="Ahrendt S.R."/>
            <person name="Lipzen A."/>
            <person name="Sullivan W."/>
            <person name="Andreopoulos W.B."/>
            <person name="Clum A."/>
            <person name="Lindquist E."/>
            <person name="Daum C."/>
            <person name="Ramamoorthy G.K."/>
            <person name="Gryganskyi A."/>
            <person name="Culley D."/>
            <person name="Magnuson J.K."/>
            <person name="James T.Y."/>
            <person name="O'Malley M.A."/>
            <person name="Stajich J.E."/>
            <person name="Spatafora J.W."/>
            <person name="Visel A."/>
            <person name="Grigoriev I.V."/>
        </authorList>
    </citation>
    <scope>NUCLEOTIDE SEQUENCE [LARGE SCALE GENOMIC DNA]</scope>
    <source>
        <strain evidence="2 3">CBS 115471</strain>
    </source>
</reference>
<keyword evidence="3" id="KW-1185">Reference proteome</keyword>
<sequence>MGQAYSAWTAPAPNPEPALPWEAVPGGIRIKTQTWVVPPGDDRSRPSCFGESQARIQERSESERLCSSCLSLGRLTAKHWDAVNKFREITANHHHSVSALLESVRGGCHLCGLLLIAWEQNCSLSQESNGDWVGKAETNSVSLDSEIKLRFQRVQTKIQLTGVEVDEVQITILCGDMLPGMAGQLICTPIDSNLRALPATCHPSANDTNTGSSASFSRIKAWLDICTSSHPACSQADSQPPPLPTRVIAVGQKGSSTCYLVSGENKSGFYATLSHCWGNPANRPLTTTDQTLALRQQGIGDDELPKTFQDAVQVCREIGIEYLWIDSLCIIQEQKSQADWAKEAPSMGFVYGNSTLTICAAAAADSTKGCFKERLGLICWPCPIDLFGQRCYVSRYPTKNEESRGDPGDRDGMPWNSLAKRAWVLQEQVLSRRSVIFSEHRLIWRCPTLSTSEKYPLGIPHAPNITVDNHRIFHCIINGITLFMPKDPKVDIYTCWYRLVEDFTSRRLTYENDKLPAIAGIARRFAATANDSYHGGLWKRDLVLGLLWHSTMLTAGVTTKAARAPSWSWASVNCGVSFSHMLSAGSDAARIPLSPLLDILNVSDPQTHEDHPFGMTSKASLRLSGVLLSVVEDEDEESGLFFPVNGTRYADDIENFIPDVWDLDKPAQTPLFCLPVCVRHDPYYRGMRGNGELYKSSWENSLQTGMDEFKRFNTLFCLVLRAIEGEQDTYSRVGACVIGKHKTIEISRKCLGERRPLTII</sequence>
<feature type="domain" description="Heterokaryon incompatibility" evidence="1">
    <location>
        <begin position="270"/>
        <end position="427"/>
    </location>
</feature>
<organism evidence="2 3">
    <name type="scientific">Clohesyomyces aquaticus</name>
    <dbReference type="NCBI Taxonomy" id="1231657"/>
    <lineage>
        <taxon>Eukaryota</taxon>
        <taxon>Fungi</taxon>
        <taxon>Dikarya</taxon>
        <taxon>Ascomycota</taxon>
        <taxon>Pezizomycotina</taxon>
        <taxon>Dothideomycetes</taxon>
        <taxon>Pleosporomycetidae</taxon>
        <taxon>Pleosporales</taxon>
        <taxon>Lindgomycetaceae</taxon>
        <taxon>Clohesyomyces</taxon>
    </lineage>
</organism>
<dbReference type="PANTHER" id="PTHR33112">
    <property type="entry name" value="DOMAIN PROTEIN, PUTATIVE-RELATED"/>
    <property type="match status" value="1"/>
</dbReference>
<dbReference type="AlphaFoldDB" id="A0A1Y1ZEI4"/>
<dbReference type="Pfam" id="PF06985">
    <property type="entry name" value="HET"/>
    <property type="match status" value="1"/>
</dbReference>
<name>A0A1Y1ZEI4_9PLEO</name>